<protein>
    <submittedName>
        <fullName evidence="6">HAMP domain-containing protein</fullName>
    </submittedName>
</protein>
<sequence>MKEKKITYFFRNLSVFQKMIVSLSVCVIIPSIILGMLVSMRVVRLSEKNQYEAQINHLITAEKDLEGICTRAEQAAAILVNESSVQAIIKKKASVMDYRYAADLMEENCKNIKCCSSIAVLCNGNVLFQRGERYLYEEAEFPHEKEAGSGKLSEWSPEQKIIFRHGISMNERKQIVYSTAVMEGINIIGSINIYLDVKEILKDIMPYWGTEDREQMVIHTAVITEDGAVLLQSSEEEIMTQYLDEMKNNNLKNTYGYFPTKVGKKECIVLHAKCGTTGWYLFQTEKRVTFYNMQIAFMGAVIFFCILFGVFYGMVQNKTIIQPLQHLSKRMDAVKNGVMEKKRYEIAHDEIGNVEDGFEDMVEELQKLINEVYIQTIKTKDAEREMLLAKMNPHFLYNSLDSIHWLAFRNKDYEVSEQLEALANVYRHILQFGIGKIYIEKEVEFIENYLFLLECQMGEKIEFVVDIPEELYKYKIPKLIVQPLIENAVNHGLREKEDGGKVIIAMKKKKQDIIITVKDNGVGCDIKQLWEVIHDSKSNEAFALRNIGERLRLNSDEEDCMELYSSEEGGFTAILTVKVEECKNEIDGCR</sequence>
<dbReference type="Gene3D" id="3.30.565.10">
    <property type="entry name" value="Histidine kinase-like ATPase, C-terminal domain"/>
    <property type="match status" value="1"/>
</dbReference>
<accession>A0A411ZKY0</accession>
<comment type="subcellular location">
    <subcellularLocation>
        <location evidence="1">Membrane</location>
    </subcellularLocation>
</comment>
<name>A0A411ZKY0_9FIRM</name>
<comment type="caution">
    <text evidence="6">The sequence shown here is derived from an EMBL/GenBank/DDBJ whole genome shotgun (WGS) entry which is preliminary data.</text>
</comment>
<evidence type="ECO:0000313" key="7">
    <source>
        <dbReference type="Proteomes" id="UP000283585"/>
    </source>
</evidence>
<feature type="transmembrane region" description="Helical" evidence="4">
    <location>
        <begin position="20"/>
        <end position="38"/>
    </location>
</feature>
<keyword evidence="2" id="KW-0597">Phosphoprotein</keyword>
<proteinExistence type="predicted"/>
<dbReference type="InterPro" id="IPR010559">
    <property type="entry name" value="Sig_transdc_His_kin_internal"/>
</dbReference>
<gene>
    <name evidence="6" type="ORF">DWZ12_12450</name>
</gene>
<organism evidence="6 7">
    <name type="scientific">Blautia obeum</name>
    <dbReference type="NCBI Taxonomy" id="40520"/>
    <lineage>
        <taxon>Bacteria</taxon>
        <taxon>Bacillati</taxon>
        <taxon>Bacillota</taxon>
        <taxon>Clostridia</taxon>
        <taxon>Lachnospirales</taxon>
        <taxon>Lachnospiraceae</taxon>
        <taxon>Blautia</taxon>
    </lineage>
</organism>
<dbReference type="RefSeq" id="WP_118044842.1">
    <property type="nucleotide sequence ID" value="NZ_QRSS01000016.1"/>
</dbReference>
<dbReference type="SMART" id="SM00304">
    <property type="entry name" value="HAMP"/>
    <property type="match status" value="1"/>
</dbReference>
<keyword evidence="4" id="KW-0812">Transmembrane</keyword>
<keyword evidence="4" id="KW-0472">Membrane</keyword>
<evidence type="ECO:0000313" key="6">
    <source>
        <dbReference type="EMBL" id="RGQ03490.1"/>
    </source>
</evidence>
<dbReference type="EMBL" id="QRSS01000016">
    <property type="protein sequence ID" value="RGQ03490.1"/>
    <property type="molecule type" value="Genomic_DNA"/>
</dbReference>
<feature type="transmembrane region" description="Helical" evidence="4">
    <location>
        <begin position="295"/>
        <end position="315"/>
    </location>
</feature>
<dbReference type="PANTHER" id="PTHR34220:SF7">
    <property type="entry name" value="SENSOR HISTIDINE KINASE YPDA"/>
    <property type="match status" value="1"/>
</dbReference>
<feature type="domain" description="HAMP" evidence="5">
    <location>
        <begin position="318"/>
        <end position="370"/>
    </location>
</feature>
<dbReference type="Proteomes" id="UP000283585">
    <property type="component" value="Unassembled WGS sequence"/>
</dbReference>
<evidence type="ECO:0000256" key="1">
    <source>
        <dbReference type="ARBA" id="ARBA00004370"/>
    </source>
</evidence>
<evidence type="ECO:0000256" key="4">
    <source>
        <dbReference type="SAM" id="Phobius"/>
    </source>
</evidence>
<evidence type="ECO:0000256" key="3">
    <source>
        <dbReference type="ARBA" id="ARBA00022679"/>
    </source>
</evidence>
<dbReference type="Pfam" id="PF06580">
    <property type="entry name" value="His_kinase"/>
    <property type="match status" value="1"/>
</dbReference>
<dbReference type="GO" id="GO:0000155">
    <property type="term" value="F:phosphorelay sensor kinase activity"/>
    <property type="evidence" value="ECO:0007669"/>
    <property type="project" value="InterPro"/>
</dbReference>
<keyword evidence="3" id="KW-0808">Transferase</keyword>
<dbReference type="InterPro" id="IPR050640">
    <property type="entry name" value="Bact_2-comp_sensor_kinase"/>
</dbReference>
<dbReference type="Gene3D" id="6.10.340.10">
    <property type="match status" value="1"/>
</dbReference>
<dbReference type="InterPro" id="IPR036890">
    <property type="entry name" value="HATPase_C_sf"/>
</dbReference>
<keyword evidence="4" id="KW-1133">Transmembrane helix</keyword>
<reference evidence="6 7" key="1">
    <citation type="submission" date="2018-08" db="EMBL/GenBank/DDBJ databases">
        <title>A genome reference for cultivated species of the human gut microbiota.</title>
        <authorList>
            <person name="Zou Y."/>
            <person name="Xue W."/>
            <person name="Luo G."/>
        </authorList>
    </citation>
    <scope>NUCLEOTIDE SEQUENCE [LARGE SCALE GENOMIC DNA]</scope>
    <source>
        <strain evidence="6 7">AF29-2BH</strain>
    </source>
</reference>
<evidence type="ECO:0000259" key="5">
    <source>
        <dbReference type="PROSITE" id="PS50885"/>
    </source>
</evidence>
<evidence type="ECO:0000256" key="2">
    <source>
        <dbReference type="ARBA" id="ARBA00022553"/>
    </source>
</evidence>
<dbReference type="InterPro" id="IPR003660">
    <property type="entry name" value="HAMP_dom"/>
</dbReference>
<dbReference type="GO" id="GO:0016020">
    <property type="term" value="C:membrane"/>
    <property type="evidence" value="ECO:0007669"/>
    <property type="project" value="UniProtKB-SubCell"/>
</dbReference>
<dbReference type="AlphaFoldDB" id="A0A411ZKY0"/>
<dbReference type="PROSITE" id="PS50885">
    <property type="entry name" value="HAMP"/>
    <property type="match status" value="1"/>
</dbReference>
<dbReference type="SUPFAM" id="SSF55874">
    <property type="entry name" value="ATPase domain of HSP90 chaperone/DNA topoisomerase II/histidine kinase"/>
    <property type="match status" value="1"/>
</dbReference>
<dbReference type="PANTHER" id="PTHR34220">
    <property type="entry name" value="SENSOR HISTIDINE KINASE YPDA"/>
    <property type="match status" value="1"/>
</dbReference>